<dbReference type="Gene3D" id="1.20.144.10">
    <property type="entry name" value="Phosphatidic acid phosphatase type 2/haloperoxidase"/>
    <property type="match status" value="2"/>
</dbReference>
<dbReference type="PANTHER" id="PTHR14969">
    <property type="entry name" value="SPHINGOSINE-1-PHOSPHATE PHOSPHOHYDROLASE"/>
    <property type="match status" value="1"/>
</dbReference>
<sequence length="255" mass="27666">MYDNSIAYTKRNAPVSRSSFVFLALFALWWALLFVFYHFPSIDLVVAKSVFTATPCASTAIPNEVCGVFDLAKNPIFEIVRDVTLALPYIAIVVLIAILISSWRKYGTGWRTLKTDRYIAALISLAIGCGLIVNTLLKSYSGRPRPRSTDLFGGSLDFVQAGSFAGRCLGNCSFVSGEASSGGWLLCLVLLLPPRLRFPLGIPLAVVSIMMPMMRVMTGAHYLSDAVLGWLLSLVVFAAAIAVIDLLRSGTSARS</sequence>
<dbReference type="InterPro" id="IPR000326">
    <property type="entry name" value="PAP2/HPO"/>
</dbReference>
<protein>
    <submittedName>
        <fullName evidence="3">PAP2 superfamily protein</fullName>
    </submittedName>
</protein>
<evidence type="ECO:0000313" key="3">
    <source>
        <dbReference type="EMBL" id="SCB10708.1"/>
    </source>
</evidence>
<gene>
    <name evidence="3" type="ORF">GA0061100_101742</name>
</gene>
<dbReference type="PANTHER" id="PTHR14969:SF13">
    <property type="entry name" value="AT30094P"/>
    <property type="match status" value="1"/>
</dbReference>
<evidence type="ECO:0000259" key="2">
    <source>
        <dbReference type="Pfam" id="PF01569"/>
    </source>
</evidence>
<dbReference type="OrthoDB" id="9813524at2"/>
<accession>A0A1C3U5E5</accession>
<dbReference type="Pfam" id="PF01569">
    <property type="entry name" value="PAP2"/>
    <property type="match status" value="1"/>
</dbReference>
<feature type="transmembrane region" description="Helical" evidence="1">
    <location>
        <begin position="118"/>
        <end position="137"/>
    </location>
</feature>
<dbReference type="AlphaFoldDB" id="A0A1C3U5E5"/>
<keyword evidence="1" id="KW-0472">Membrane</keyword>
<dbReference type="Proteomes" id="UP000186228">
    <property type="component" value="Unassembled WGS sequence"/>
</dbReference>
<dbReference type="InterPro" id="IPR036938">
    <property type="entry name" value="PAP2/HPO_sf"/>
</dbReference>
<dbReference type="STRING" id="52131.GA0061100_101742"/>
<proteinExistence type="predicted"/>
<dbReference type="SUPFAM" id="SSF48317">
    <property type="entry name" value="Acid phosphatase/Vanadium-dependent haloperoxidase"/>
    <property type="match status" value="1"/>
</dbReference>
<keyword evidence="1" id="KW-1133">Transmembrane helix</keyword>
<keyword evidence="1" id="KW-0812">Transmembrane</keyword>
<evidence type="ECO:0000256" key="1">
    <source>
        <dbReference type="SAM" id="Phobius"/>
    </source>
</evidence>
<feature type="transmembrane region" description="Helical" evidence="1">
    <location>
        <begin position="20"/>
        <end position="39"/>
    </location>
</feature>
<name>A0A1C3U5E5_9HYPH</name>
<feature type="transmembrane region" description="Helical" evidence="1">
    <location>
        <begin position="83"/>
        <end position="103"/>
    </location>
</feature>
<keyword evidence="4" id="KW-1185">Reference proteome</keyword>
<feature type="transmembrane region" description="Helical" evidence="1">
    <location>
        <begin position="198"/>
        <end position="215"/>
    </location>
</feature>
<evidence type="ECO:0000313" key="4">
    <source>
        <dbReference type="Proteomes" id="UP000186228"/>
    </source>
</evidence>
<feature type="domain" description="Phosphatidic acid phosphatase type 2/haloperoxidase" evidence="2">
    <location>
        <begin position="123"/>
        <end position="243"/>
    </location>
</feature>
<dbReference type="EMBL" id="FMAC01000001">
    <property type="protein sequence ID" value="SCB10708.1"/>
    <property type="molecule type" value="Genomic_DNA"/>
</dbReference>
<feature type="transmembrane region" description="Helical" evidence="1">
    <location>
        <begin position="227"/>
        <end position="247"/>
    </location>
</feature>
<organism evidence="3 4">
    <name type="scientific">Rhizobium hainanense</name>
    <dbReference type="NCBI Taxonomy" id="52131"/>
    <lineage>
        <taxon>Bacteria</taxon>
        <taxon>Pseudomonadati</taxon>
        <taxon>Pseudomonadota</taxon>
        <taxon>Alphaproteobacteria</taxon>
        <taxon>Hyphomicrobiales</taxon>
        <taxon>Rhizobiaceae</taxon>
        <taxon>Rhizobium/Agrobacterium group</taxon>
        <taxon>Rhizobium</taxon>
    </lineage>
</organism>
<reference evidence="4" key="1">
    <citation type="submission" date="2016-08" db="EMBL/GenBank/DDBJ databases">
        <authorList>
            <person name="Varghese N."/>
            <person name="Submissions Spin"/>
        </authorList>
    </citation>
    <scope>NUCLEOTIDE SEQUENCE [LARGE SCALE GENOMIC DNA]</scope>
    <source>
        <strain evidence="4">CCBAU 57015</strain>
    </source>
</reference>